<keyword evidence="1" id="KW-0812">Transmembrane</keyword>
<name>A0A9P1IFY7_9PELO</name>
<dbReference type="EMBL" id="CANHGI010000002">
    <property type="protein sequence ID" value="CAI5443406.1"/>
    <property type="molecule type" value="Genomic_DNA"/>
</dbReference>
<gene>
    <name evidence="2" type="ORF">CAMP_LOCUS6043</name>
</gene>
<evidence type="ECO:0000256" key="1">
    <source>
        <dbReference type="SAM" id="Phobius"/>
    </source>
</evidence>
<evidence type="ECO:0000313" key="3">
    <source>
        <dbReference type="Proteomes" id="UP001152747"/>
    </source>
</evidence>
<dbReference type="Proteomes" id="UP001152747">
    <property type="component" value="Unassembled WGS sequence"/>
</dbReference>
<proteinExistence type="predicted"/>
<feature type="transmembrane region" description="Helical" evidence="1">
    <location>
        <begin position="307"/>
        <end position="334"/>
    </location>
</feature>
<feature type="transmembrane region" description="Helical" evidence="1">
    <location>
        <begin position="266"/>
        <end position="295"/>
    </location>
</feature>
<keyword evidence="1" id="KW-1133">Transmembrane helix</keyword>
<sequence>MWWTMAVSGGFLLIAPALLIFLIIKKPFLQLPIYNKKKRKKWSRKKPIGYGFIVTCVLLLIAFVAISVLQYFSIVEGEEMSLKEMDQIVKDSDTKIQAAKKSLSQLDFTIYDSVKNNLVKSKNIEDYFINQARELNQKYSALTSLIKYGKISTMIANYDVQLENSSRITGCEPEDRLKLELKGVWSDAEKYISAVETKLNENKEEQIKIDLEEINNSAKSALDRDKAKLTSFANNIMLTLEKWKKSVESLRTSLKKRVTKAEIPLMLFWIVVAFVYSPNLLGSFVVICFCIIIFIQLRQKYKIFNCFVVSIIAAALGTLICLYLFGGEVFLYVVDSQKEGQQCTSDTVSYDMFKYDVPQFVDSAPKINVENIMNTCKSSQNSLFSNIVSIDNIELQSYKKKVIDKISEYKKFWNLSLHPISTLEDRVKDNSKYLAKIKDTCMPDFKEFKEKMSNFENALTNFYNTAKVFSNSINSPINLEEVQTVARNVNDGESKLNSLRSIINNHAKAHDHKCLPIIEISKKGGESSMCSTGNYHGFC</sequence>
<protein>
    <submittedName>
        <fullName evidence="2">Uncharacterized protein</fullName>
    </submittedName>
</protein>
<accession>A0A9P1IFY7</accession>
<keyword evidence="1" id="KW-0472">Membrane</keyword>
<keyword evidence="3" id="KW-1185">Reference proteome</keyword>
<feature type="transmembrane region" description="Helical" evidence="1">
    <location>
        <begin position="48"/>
        <end position="72"/>
    </location>
</feature>
<organism evidence="2 3">
    <name type="scientific">Caenorhabditis angaria</name>
    <dbReference type="NCBI Taxonomy" id="860376"/>
    <lineage>
        <taxon>Eukaryota</taxon>
        <taxon>Metazoa</taxon>
        <taxon>Ecdysozoa</taxon>
        <taxon>Nematoda</taxon>
        <taxon>Chromadorea</taxon>
        <taxon>Rhabditida</taxon>
        <taxon>Rhabditina</taxon>
        <taxon>Rhabditomorpha</taxon>
        <taxon>Rhabditoidea</taxon>
        <taxon>Rhabditidae</taxon>
        <taxon>Peloderinae</taxon>
        <taxon>Caenorhabditis</taxon>
    </lineage>
</organism>
<reference evidence="2" key="1">
    <citation type="submission" date="2022-11" db="EMBL/GenBank/DDBJ databases">
        <authorList>
            <person name="Kikuchi T."/>
        </authorList>
    </citation>
    <scope>NUCLEOTIDE SEQUENCE</scope>
    <source>
        <strain evidence="2">PS1010</strain>
    </source>
</reference>
<evidence type="ECO:0000313" key="2">
    <source>
        <dbReference type="EMBL" id="CAI5443406.1"/>
    </source>
</evidence>
<dbReference type="AlphaFoldDB" id="A0A9P1IFY7"/>
<comment type="caution">
    <text evidence="2">The sequence shown here is derived from an EMBL/GenBank/DDBJ whole genome shotgun (WGS) entry which is preliminary data.</text>
</comment>
<feature type="transmembrane region" description="Helical" evidence="1">
    <location>
        <begin position="6"/>
        <end position="28"/>
    </location>
</feature>